<reference evidence="1 2" key="1">
    <citation type="journal article" date="2020" name="Microbes Environ.">
        <title>Synthetic bacterial community of duckweed: a simple and stable system to study plant-microbe interactions.</title>
        <authorList>
            <person name="Ishizawa H."/>
            <person name="Tada M."/>
            <person name="Kuroda M."/>
            <person name="Inoue D."/>
            <person name="Futamata H."/>
            <person name="Ike M."/>
        </authorList>
    </citation>
    <scope>NUCLEOTIDE SEQUENCE [LARGE SCALE GENOMIC DNA]</scope>
    <source>
        <strain evidence="1 2">DW100</strain>
    </source>
</reference>
<proteinExistence type="predicted"/>
<keyword evidence="2" id="KW-1185">Reference proteome</keyword>
<dbReference type="Proteomes" id="UP001380186">
    <property type="component" value="Chromosome"/>
</dbReference>
<organism evidence="1 2">
    <name type="scientific">Chryseobacterium gambrini</name>
    <dbReference type="NCBI Taxonomy" id="373672"/>
    <lineage>
        <taxon>Bacteria</taxon>
        <taxon>Pseudomonadati</taxon>
        <taxon>Bacteroidota</taxon>
        <taxon>Flavobacteriia</taxon>
        <taxon>Flavobacteriales</taxon>
        <taxon>Weeksellaceae</taxon>
        <taxon>Chryseobacterium group</taxon>
        <taxon>Chryseobacterium</taxon>
    </lineage>
</organism>
<accession>A0ABM8K8P1</accession>
<dbReference type="RefSeq" id="WP_338613027.1">
    <property type="nucleotide sequence ID" value="NZ_AP029022.1"/>
</dbReference>
<evidence type="ECO:0000313" key="2">
    <source>
        <dbReference type="Proteomes" id="UP001380186"/>
    </source>
</evidence>
<gene>
    <name evidence="1" type="ORF">CRDW_27850</name>
</gene>
<protein>
    <submittedName>
        <fullName evidence="1">Uncharacterized protein</fullName>
    </submittedName>
</protein>
<name>A0ABM8K8P1_9FLAO</name>
<evidence type="ECO:0000313" key="1">
    <source>
        <dbReference type="EMBL" id="BEV05411.1"/>
    </source>
</evidence>
<dbReference type="EMBL" id="AP029022">
    <property type="protein sequence ID" value="BEV05411.1"/>
    <property type="molecule type" value="Genomic_DNA"/>
</dbReference>
<sequence>MYLKAGAAIGIPRSLASLLLETTQPSLLESTTTGLFSSFGSSVLSQELSKAFDKSAYQKLGIIKSKI</sequence>